<evidence type="ECO:0008006" key="4">
    <source>
        <dbReference type="Google" id="ProtNLM"/>
    </source>
</evidence>
<dbReference type="Proteomes" id="UP001183809">
    <property type="component" value="Unassembled WGS sequence"/>
</dbReference>
<evidence type="ECO:0000313" key="3">
    <source>
        <dbReference type="Proteomes" id="UP001183809"/>
    </source>
</evidence>
<name>A0ABU2TLP7_9ACTN</name>
<evidence type="ECO:0000256" key="1">
    <source>
        <dbReference type="SAM" id="SignalP"/>
    </source>
</evidence>
<feature type="signal peptide" evidence="1">
    <location>
        <begin position="1"/>
        <end position="33"/>
    </location>
</feature>
<keyword evidence="1" id="KW-0732">Signal</keyword>
<reference evidence="3" key="1">
    <citation type="submission" date="2023-07" db="EMBL/GenBank/DDBJ databases">
        <title>30 novel species of actinomycetes from the DSMZ collection.</title>
        <authorList>
            <person name="Nouioui I."/>
        </authorList>
    </citation>
    <scope>NUCLEOTIDE SEQUENCE [LARGE SCALE GENOMIC DNA]</scope>
    <source>
        <strain evidence="3">DSM 41699</strain>
    </source>
</reference>
<dbReference type="RefSeq" id="WP_311691307.1">
    <property type="nucleotide sequence ID" value="NZ_JAVREY010000002.1"/>
</dbReference>
<accession>A0ABU2TLP7</accession>
<keyword evidence="3" id="KW-1185">Reference proteome</keyword>
<comment type="caution">
    <text evidence="2">The sequence shown here is derived from an EMBL/GenBank/DDBJ whole genome shotgun (WGS) entry which is preliminary data.</text>
</comment>
<organism evidence="2 3">
    <name type="scientific">Streptomyces gibsoniae</name>
    <dbReference type="NCBI Taxonomy" id="3075529"/>
    <lineage>
        <taxon>Bacteria</taxon>
        <taxon>Bacillati</taxon>
        <taxon>Actinomycetota</taxon>
        <taxon>Actinomycetes</taxon>
        <taxon>Kitasatosporales</taxon>
        <taxon>Streptomycetaceae</taxon>
        <taxon>Streptomyces</taxon>
    </lineage>
</organism>
<feature type="chain" id="PRO_5047533513" description="Secreted protein" evidence="1">
    <location>
        <begin position="34"/>
        <end position="162"/>
    </location>
</feature>
<protein>
    <recommendedName>
        <fullName evidence="4">Secreted protein</fullName>
    </recommendedName>
</protein>
<dbReference type="EMBL" id="JAVREY010000002">
    <property type="protein sequence ID" value="MDT0461868.1"/>
    <property type="molecule type" value="Genomic_DNA"/>
</dbReference>
<sequence>MHRPAVGKRIAAAFATASLTGVLGLVGSAPAQAAAPEPLSFTVDFANTSFPQFPKLGGGFAGNGPALDSNGNQIGTVYDTCAVDGVENVTTADVICHVFVKFAGGDELDLSTQAPVDVNPLDFPYTFNAVVQGGTGLYDGAQGEATIIATKPHVYQVVVAFK</sequence>
<evidence type="ECO:0000313" key="2">
    <source>
        <dbReference type="EMBL" id="MDT0461868.1"/>
    </source>
</evidence>
<proteinExistence type="predicted"/>
<gene>
    <name evidence="2" type="ORF">RM764_02420</name>
</gene>